<dbReference type="AlphaFoldDB" id="A0AAU9TBK4"/>
<protein>
    <submittedName>
        <fullName evidence="1">Uncharacterized protein</fullName>
    </submittedName>
</protein>
<keyword evidence="2" id="KW-1185">Reference proteome</keyword>
<accession>A0AAU9TBK4</accession>
<comment type="caution">
    <text evidence="1">The sequence shown here is derived from an EMBL/GenBank/DDBJ whole genome shotgun (WGS) entry which is preliminary data.</text>
</comment>
<reference evidence="1" key="1">
    <citation type="submission" date="2022-03" db="EMBL/GenBank/DDBJ databases">
        <authorList>
            <person name="Tunstrom K."/>
        </authorList>
    </citation>
    <scope>NUCLEOTIDE SEQUENCE</scope>
</reference>
<proteinExistence type="predicted"/>
<sequence length="499" mass="57578">MWNCESNKFDSDNINAFKDLKIFDTLEPEKVETFENNNVKTALLVDISDSDNSDTKLVGSFLDVKKKEFNFIDLYENLYVTPQHVANKNDLEQNWFDLGNTDTSKLTYDDNGESSKEIRPCSEKEDTLRENRRTFDEIFDSAVSSRYSIVEFKSENVQSEDTVDEFTIGSQTHLYNRPVKVLTPPISNYNIEPPEVNTTNVTALHLDDNFHFEPNINKINNTLSKEIETLTIEVPHKKVNKQCNEDINILRPPIYDNISKPSSVETTNITPLSKDVFTIERNDKYAHNKKDCDVNVLNNSNDVFNSKLSKVNTNNIHPIYEAQKPAGDTFVDIFKVPRVEIIFLKQNENTSKRNVFESDPVTRYRKEITSSLVDLNKPPIVLTNREIPVLQTVKKDTKAFNKRRIVKKDIEKIGFTKGPDIYEKSVVLPQIMQRLGERRKCLDARNNVKRKLVLDKGIKDNIVIPKLSPEVLMEDCNKERLKALKLRTAFEKFVMSGHF</sequence>
<dbReference type="EMBL" id="CAKOGL010000001">
    <property type="protein sequence ID" value="CAH2083348.1"/>
    <property type="molecule type" value="Genomic_DNA"/>
</dbReference>
<evidence type="ECO:0000313" key="2">
    <source>
        <dbReference type="Proteomes" id="UP001153954"/>
    </source>
</evidence>
<gene>
    <name evidence="1" type="ORF">EEDITHA_LOCUS74</name>
</gene>
<name>A0AAU9TBK4_EUPED</name>
<evidence type="ECO:0000313" key="1">
    <source>
        <dbReference type="EMBL" id="CAH2083348.1"/>
    </source>
</evidence>
<dbReference type="Proteomes" id="UP001153954">
    <property type="component" value="Unassembled WGS sequence"/>
</dbReference>
<organism evidence="1 2">
    <name type="scientific">Euphydryas editha</name>
    <name type="common">Edith's checkerspot</name>
    <dbReference type="NCBI Taxonomy" id="104508"/>
    <lineage>
        <taxon>Eukaryota</taxon>
        <taxon>Metazoa</taxon>
        <taxon>Ecdysozoa</taxon>
        <taxon>Arthropoda</taxon>
        <taxon>Hexapoda</taxon>
        <taxon>Insecta</taxon>
        <taxon>Pterygota</taxon>
        <taxon>Neoptera</taxon>
        <taxon>Endopterygota</taxon>
        <taxon>Lepidoptera</taxon>
        <taxon>Glossata</taxon>
        <taxon>Ditrysia</taxon>
        <taxon>Papilionoidea</taxon>
        <taxon>Nymphalidae</taxon>
        <taxon>Nymphalinae</taxon>
        <taxon>Euphydryas</taxon>
    </lineage>
</organism>